<proteinExistence type="predicted"/>
<reference evidence="1" key="1">
    <citation type="submission" date="2021-02" db="EMBL/GenBank/DDBJ databases">
        <authorList>
            <consortium name="DOE Joint Genome Institute"/>
            <person name="Ahrendt S."/>
            <person name="Looney B.P."/>
            <person name="Miyauchi S."/>
            <person name="Morin E."/>
            <person name="Drula E."/>
            <person name="Courty P.E."/>
            <person name="Chicoki N."/>
            <person name="Fauchery L."/>
            <person name="Kohler A."/>
            <person name="Kuo A."/>
            <person name="Labutti K."/>
            <person name="Pangilinan J."/>
            <person name="Lipzen A."/>
            <person name="Riley R."/>
            <person name="Andreopoulos W."/>
            <person name="He G."/>
            <person name="Johnson J."/>
            <person name="Barry K.W."/>
            <person name="Grigoriev I.V."/>
            <person name="Nagy L."/>
            <person name="Hibbett D."/>
            <person name="Henrissat B."/>
            <person name="Matheny P.B."/>
            <person name="Labbe J."/>
            <person name="Martin F."/>
        </authorList>
    </citation>
    <scope>NUCLEOTIDE SEQUENCE</scope>
    <source>
        <strain evidence="1">FP105234-sp</strain>
    </source>
</reference>
<evidence type="ECO:0000313" key="2">
    <source>
        <dbReference type="Proteomes" id="UP000814033"/>
    </source>
</evidence>
<organism evidence="1 2">
    <name type="scientific">Auriscalpium vulgare</name>
    <dbReference type="NCBI Taxonomy" id="40419"/>
    <lineage>
        <taxon>Eukaryota</taxon>
        <taxon>Fungi</taxon>
        <taxon>Dikarya</taxon>
        <taxon>Basidiomycota</taxon>
        <taxon>Agaricomycotina</taxon>
        <taxon>Agaricomycetes</taxon>
        <taxon>Russulales</taxon>
        <taxon>Auriscalpiaceae</taxon>
        <taxon>Auriscalpium</taxon>
    </lineage>
</organism>
<gene>
    <name evidence="1" type="ORF">FA95DRAFT_1414967</name>
</gene>
<sequence length="308" mass="33094">MNAVFTPRRVLYLLISAWSPIAGVWAITAQEQSVSAPECTANPANWNWTTNSLGEGPCDVAAHIEASCQDNHFVIPPILATQHYTGPDPSDSQNICECNTVVYCLISACTGCQGAQWTSWSQWSANCATTLNGTLNQSSIPDGMAIPFWAFQGVAPDETWDNATARGIGGFPEANSTSVPDTSQPTIVPSGEINKGALVVGLVGGFLGALLVGSLVWFLLRRRRKARASAGSGKFVPDMSEYSAVPSPYMDSFNSSQLETPHRFYDPDDPSTYPPGFQSRETHRVARDSTLSVKTPGASVYRGLPELD</sequence>
<comment type="caution">
    <text evidence="1">The sequence shown here is derived from an EMBL/GenBank/DDBJ whole genome shotgun (WGS) entry which is preliminary data.</text>
</comment>
<protein>
    <submittedName>
        <fullName evidence="1">Uncharacterized protein</fullName>
    </submittedName>
</protein>
<keyword evidence="2" id="KW-1185">Reference proteome</keyword>
<dbReference type="EMBL" id="MU275933">
    <property type="protein sequence ID" value="KAI0046137.1"/>
    <property type="molecule type" value="Genomic_DNA"/>
</dbReference>
<reference evidence="1" key="2">
    <citation type="journal article" date="2022" name="New Phytol.">
        <title>Evolutionary transition to the ectomycorrhizal habit in the genomes of a hyperdiverse lineage of mushroom-forming fungi.</title>
        <authorList>
            <person name="Looney B."/>
            <person name="Miyauchi S."/>
            <person name="Morin E."/>
            <person name="Drula E."/>
            <person name="Courty P.E."/>
            <person name="Kohler A."/>
            <person name="Kuo A."/>
            <person name="LaButti K."/>
            <person name="Pangilinan J."/>
            <person name="Lipzen A."/>
            <person name="Riley R."/>
            <person name="Andreopoulos W."/>
            <person name="He G."/>
            <person name="Johnson J."/>
            <person name="Nolan M."/>
            <person name="Tritt A."/>
            <person name="Barry K.W."/>
            <person name="Grigoriev I.V."/>
            <person name="Nagy L.G."/>
            <person name="Hibbett D."/>
            <person name="Henrissat B."/>
            <person name="Matheny P.B."/>
            <person name="Labbe J."/>
            <person name="Martin F.M."/>
        </authorList>
    </citation>
    <scope>NUCLEOTIDE SEQUENCE</scope>
    <source>
        <strain evidence="1">FP105234-sp</strain>
    </source>
</reference>
<name>A0ACB8RQE5_9AGAM</name>
<dbReference type="Proteomes" id="UP000814033">
    <property type="component" value="Unassembled WGS sequence"/>
</dbReference>
<evidence type="ECO:0000313" key="1">
    <source>
        <dbReference type="EMBL" id="KAI0046137.1"/>
    </source>
</evidence>
<accession>A0ACB8RQE5</accession>